<organism evidence="1">
    <name type="scientific">marine sediment metagenome</name>
    <dbReference type="NCBI Taxonomy" id="412755"/>
    <lineage>
        <taxon>unclassified sequences</taxon>
        <taxon>metagenomes</taxon>
        <taxon>ecological metagenomes</taxon>
    </lineage>
</organism>
<sequence>MAFLSASVAIGKSTKKSNFDQLLNNTQDNRSRASSLESGAVAIIHSEPQTFNSSTVFNATATFNATANFNSAIIFPAYGEIGTLTIAASTAWADDTTYEPGTTVAGNTLIRMDETSEASLNARGGTNIVFLANSASLGLTGTWRLLTRVRMVTNNNIPIGLLQRIA</sequence>
<accession>A0A0F8Y5V6</accession>
<dbReference type="EMBL" id="LAZR01055297">
    <property type="protein sequence ID" value="KKK76688.1"/>
    <property type="molecule type" value="Genomic_DNA"/>
</dbReference>
<protein>
    <submittedName>
        <fullName evidence="1">Uncharacterized protein</fullName>
    </submittedName>
</protein>
<proteinExistence type="predicted"/>
<comment type="caution">
    <text evidence="1">The sequence shown here is derived from an EMBL/GenBank/DDBJ whole genome shotgun (WGS) entry which is preliminary data.</text>
</comment>
<evidence type="ECO:0000313" key="1">
    <source>
        <dbReference type="EMBL" id="KKK76688.1"/>
    </source>
</evidence>
<gene>
    <name evidence="1" type="ORF">LCGC14_2861110</name>
</gene>
<reference evidence="1" key="1">
    <citation type="journal article" date="2015" name="Nature">
        <title>Complex archaea that bridge the gap between prokaryotes and eukaryotes.</title>
        <authorList>
            <person name="Spang A."/>
            <person name="Saw J.H."/>
            <person name="Jorgensen S.L."/>
            <person name="Zaremba-Niedzwiedzka K."/>
            <person name="Martijn J."/>
            <person name="Lind A.E."/>
            <person name="van Eijk R."/>
            <person name="Schleper C."/>
            <person name="Guy L."/>
            <person name="Ettema T.J."/>
        </authorList>
    </citation>
    <scope>NUCLEOTIDE SEQUENCE</scope>
</reference>
<dbReference type="AlphaFoldDB" id="A0A0F8Y5V6"/>
<name>A0A0F8Y5V6_9ZZZZ</name>